<dbReference type="PANTHER" id="PTHR30287:SF1">
    <property type="entry name" value="INNER MEMBRANE PROTEIN"/>
    <property type="match status" value="1"/>
</dbReference>
<organism evidence="8 9">
    <name type="scientific">Mediterraneibacter gnavus</name>
    <name type="common">Ruminococcus gnavus</name>
    <dbReference type="NCBI Taxonomy" id="33038"/>
    <lineage>
        <taxon>Bacteria</taxon>
        <taxon>Bacillati</taxon>
        <taxon>Bacillota</taxon>
        <taxon>Clostridia</taxon>
        <taxon>Lachnospirales</taxon>
        <taxon>Lachnospiraceae</taxon>
        <taxon>Mediterraneibacter</taxon>
    </lineage>
</organism>
<keyword evidence="2" id="KW-1003">Cell membrane</keyword>
<feature type="transmembrane region" description="Helical" evidence="6">
    <location>
        <begin position="21"/>
        <end position="43"/>
    </location>
</feature>
<evidence type="ECO:0000256" key="2">
    <source>
        <dbReference type="ARBA" id="ARBA00022475"/>
    </source>
</evidence>
<protein>
    <recommendedName>
        <fullName evidence="7">ABC3 transporter permease C-terminal domain-containing protein</fullName>
    </recommendedName>
</protein>
<feature type="transmembrane region" description="Helical" evidence="6">
    <location>
        <begin position="611"/>
        <end position="632"/>
    </location>
</feature>
<comment type="subcellular location">
    <subcellularLocation>
        <location evidence="1">Cell membrane</location>
        <topology evidence="1">Multi-pass membrane protein</topology>
    </subcellularLocation>
</comment>
<reference evidence="8 9" key="1">
    <citation type="journal article" date="2017" name="Genome Med.">
        <title>A novel Ruminococcus gnavus clade enriched in inflammatory bowel disease patients.</title>
        <authorList>
            <person name="Hall A.B."/>
            <person name="Yassour M."/>
            <person name="Sauk J."/>
            <person name="Garner A."/>
            <person name="Jiang X."/>
            <person name="Arthur T."/>
            <person name="Lagoudas G.K."/>
            <person name="Vatanen T."/>
            <person name="Fornelos N."/>
            <person name="Wilson R."/>
            <person name="Bertha M."/>
            <person name="Cohen M."/>
            <person name="Garber J."/>
            <person name="Khalili H."/>
            <person name="Gevers D."/>
            <person name="Ananthakrishnan A.N."/>
            <person name="Kugathasan S."/>
            <person name="Lander E.S."/>
            <person name="Blainey P."/>
            <person name="Vlamakis H."/>
            <person name="Xavier R.J."/>
            <person name="Huttenhower C."/>
        </authorList>
    </citation>
    <scope>NUCLEOTIDE SEQUENCE [LARGE SCALE GENOMIC DNA]</scope>
    <source>
        <strain evidence="8 9">RJX1124</strain>
    </source>
</reference>
<evidence type="ECO:0000256" key="1">
    <source>
        <dbReference type="ARBA" id="ARBA00004651"/>
    </source>
</evidence>
<dbReference type="InterPro" id="IPR038766">
    <property type="entry name" value="Membrane_comp_ABC_pdt"/>
</dbReference>
<feature type="transmembrane region" description="Helical" evidence="6">
    <location>
        <begin position="305"/>
        <end position="330"/>
    </location>
</feature>
<feature type="transmembrane region" description="Helical" evidence="6">
    <location>
        <begin position="659"/>
        <end position="679"/>
    </location>
</feature>
<evidence type="ECO:0000256" key="4">
    <source>
        <dbReference type="ARBA" id="ARBA00022989"/>
    </source>
</evidence>
<proteinExistence type="predicted"/>
<keyword evidence="5 6" id="KW-0472">Membrane</keyword>
<dbReference type="EMBL" id="NIHS01000034">
    <property type="protein sequence ID" value="PLT70447.1"/>
    <property type="molecule type" value="Genomic_DNA"/>
</dbReference>
<evidence type="ECO:0000313" key="9">
    <source>
        <dbReference type="Proteomes" id="UP000234891"/>
    </source>
</evidence>
<keyword evidence="4 6" id="KW-1133">Transmembrane helix</keyword>
<dbReference type="PANTHER" id="PTHR30287">
    <property type="entry name" value="MEMBRANE COMPONENT OF PREDICTED ABC SUPERFAMILY METABOLITE UPTAKE TRANSPORTER"/>
    <property type="match status" value="1"/>
</dbReference>
<sequence length="742" mass="84284">MKLNKRIFREVKENFNKYIGLFLLNAISVMVIVGYCSFADSAVKTIGDFKDNNNLEDGNITLYKEMDDVLLSDIYDLGIQLEAEFYTDYELENNHVVRVFAEREEINTIEIVEGTGLNDSFDILLDQNFAKHNEININDKLTIDGKTFNVCGFAASPDYVMVTQSLKDVVPNHEQFGIAFVSKSTFQDMSNEKINYSYAYKYMDDSLDEISQKELFDEAKELIADSNYLVDVYKTDNNARANYCQEKMTLNKNMVIMICVVLIILMSYITAVSVISMIEQDSKIIGTLYAMGYNKKEMVSHYIRIPFLLAVCSSIIGGILGITVICKIVAKTPMSFFNFPIMDIKMSVGMFVFGLLSPIIIVVILNEILISKKLLCSVLSLLRSEKKAGKIHQVALNKFKFTTKFKIRNFIESFGNYIILAIALLLVVILLIFGLGMKYSLEKYPDDISNSIQNEYTYYLKYTYELEEDNTAKAVDISCVWNEEYNITLRGIDDACMYYDMNIGNDKNSCIISSAVAKKFGLKKGMNISLKNNGDYSIYEFVIDGIYDYNDGLYVFTNRANLNELADNDADYFNVVLSDHKLDIPNEYIYAELTKKEIVDASDTIVSMLKAMIVMLLGAAVIVSVVSIYILVKIILDKEKSHISLIKILGYQDQEINRIYLNSTFMVVLLSLVIAIPVGNLVLQRLWLKTIASIQAYIEFHLEYEAYGIIVLTVIGTYLTSNFLLKKHAAKISMAEALKTRE</sequence>
<evidence type="ECO:0000313" key="8">
    <source>
        <dbReference type="EMBL" id="PLT70447.1"/>
    </source>
</evidence>
<dbReference type="RefSeq" id="WP_101871345.1">
    <property type="nucleotide sequence ID" value="NZ_NIHS01000034.1"/>
</dbReference>
<accession>A0A2N5P5M6</accession>
<evidence type="ECO:0000256" key="3">
    <source>
        <dbReference type="ARBA" id="ARBA00022692"/>
    </source>
</evidence>
<feature type="domain" description="ABC3 transporter permease C-terminal" evidence="7">
    <location>
        <begin position="615"/>
        <end position="733"/>
    </location>
</feature>
<keyword evidence="3 6" id="KW-0812">Transmembrane</keyword>
<dbReference type="GO" id="GO:0005886">
    <property type="term" value="C:plasma membrane"/>
    <property type="evidence" value="ECO:0007669"/>
    <property type="project" value="UniProtKB-SubCell"/>
</dbReference>
<feature type="transmembrane region" description="Helical" evidence="6">
    <location>
        <begin position="706"/>
        <end position="725"/>
    </location>
</feature>
<feature type="domain" description="ABC3 transporter permease C-terminal" evidence="7">
    <location>
        <begin position="257"/>
        <end position="363"/>
    </location>
</feature>
<evidence type="ECO:0000259" key="7">
    <source>
        <dbReference type="Pfam" id="PF02687"/>
    </source>
</evidence>
<gene>
    <name evidence="8" type="ORF">CDL26_14140</name>
</gene>
<feature type="transmembrane region" description="Helical" evidence="6">
    <location>
        <begin position="254"/>
        <end position="278"/>
    </location>
</feature>
<evidence type="ECO:0000256" key="5">
    <source>
        <dbReference type="ARBA" id="ARBA00023136"/>
    </source>
</evidence>
<feature type="transmembrane region" description="Helical" evidence="6">
    <location>
        <begin position="350"/>
        <end position="370"/>
    </location>
</feature>
<dbReference type="Pfam" id="PF02687">
    <property type="entry name" value="FtsX"/>
    <property type="match status" value="2"/>
</dbReference>
<evidence type="ECO:0000256" key="6">
    <source>
        <dbReference type="SAM" id="Phobius"/>
    </source>
</evidence>
<dbReference type="Proteomes" id="UP000234891">
    <property type="component" value="Unassembled WGS sequence"/>
</dbReference>
<dbReference type="InterPro" id="IPR003838">
    <property type="entry name" value="ABC3_permease_C"/>
</dbReference>
<comment type="caution">
    <text evidence="8">The sequence shown here is derived from an EMBL/GenBank/DDBJ whole genome shotgun (WGS) entry which is preliminary data.</text>
</comment>
<name>A0A2N5P5M6_MEDGN</name>
<feature type="transmembrane region" description="Helical" evidence="6">
    <location>
        <begin position="414"/>
        <end position="435"/>
    </location>
</feature>
<dbReference type="AlphaFoldDB" id="A0A2N5P5M6"/>